<feature type="region of interest" description="Disordered" evidence="6">
    <location>
        <begin position="247"/>
        <end position="267"/>
    </location>
</feature>
<dbReference type="Pfam" id="PF11704">
    <property type="entry name" value="Folliculin"/>
    <property type="match status" value="1"/>
</dbReference>
<organism evidence="8 9">
    <name type="scientific">Halocaridina rubra</name>
    <name type="common">Hawaiian red shrimp</name>
    <dbReference type="NCBI Taxonomy" id="373956"/>
    <lineage>
        <taxon>Eukaryota</taxon>
        <taxon>Metazoa</taxon>
        <taxon>Ecdysozoa</taxon>
        <taxon>Arthropoda</taxon>
        <taxon>Crustacea</taxon>
        <taxon>Multicrustacea</taxon>
        <taxon>Malacostraca</taxon>
        <taxon>Eumalacostraca</taxon>
        <taxon>Eucarida</taxon>
        <taxon>Decapoda</taxon>
        <taxon>Pleocyemata</taxon>
        <taxon>Caridea</taxon>
        <taxon>Atyoidea</taxon>
        <taxon>Atyidae</taxon>
        <taxon>Halocaridina</taxon>
    </lineage>
</organism>
<evidence type="ECO:0000256" key="6">
    <source>
        <dbReference type="SAM" id="MobiDB-lite"/>
    </source>
</evidence>
<accession>A0AAN8WCC4</accession>
<gene>
    <name evidence="8" type="ORF">SK128_004870</name>
</gene>
<dbReference type="PANTHER" id="PTHR31334">
    <property type="entry name" value="SMITH-MAGENIS SYNDROME REGION GENE 8 PROTEIN"/>
    <property type="match status" value="1"/>
</dbReference>
<sequence>MATWRADSQYIPSSTFTSGFLNLPSELDIRSSIRTETFKPLSPSPPKEDIILMAEFSEIEGPMPLVTVPHVPPVHVDLNDFVVKVMSTDYLNTSGEFRVCADTQMVQQDIEPGIHVYVHYFTLYDVRARGFVRPMCLSYITSDSRKILKYFSQLREQFTAATEYLKLSNLAWFAQEMKSLITNLEYTKDRYIHMQRKVHQQSPCNSSNNEVKENNVSDSDDIEILEKNIRTEVPSCHRENVYTAFVGKDNGTQSSPRVSSYPSHSDHNDFRIGKLQEEKKTTFLAIDDDNEESLLRHTTLEAVALQLMECQHILDIIKPHLDKNEVEEDLNRFSVEIMSNPQSPLYKAMEKLQMLEKPEDITKPAICILSLMKRNFSIMRSVQMLCGFGYICCLRKLQLIHDKYKKNILTLIFEDLDSEVHENPLGSLFIGNIPAINIVQSNNMPMTVKNRSYTALCWDDHFVTLLCSSPSKVSTPDSEYADALEVPRDALDVSEAGDCLQIFPVTRDDIDERGISEAAPKTVIELFNLQSSSHKKPECPTEKNSFFNEDAKSRDTGSESQDATSNKGRQTSASQFSSSSSSSWSSNPQLDWAQFEGIEEEEVVQEGVAAAFGEETEPKMNIDNRMMISQSFRLSGLVQQFCGVSHCLVHALLSGRPIVLAAADSYKPLVMLYVKALSTLLPHLSSQEPPVLNWHTGTITSHHIKQFQVMGVCIPERLHVQDLMSNATLNQVTVLNIETGHISGVAYSGILVRGVEQYVRRLFNSNSALQASLQAILVSLGMKVYLLYHLQKTTNRSTKDILKGIGVAKGDWDIVAHLSNIVQSQ</sequence>
<dbReference type="InterPro" id="IPR037521">
    <property type="entry name" value="FLCN/SMCR8_DENN"/>
</dbReference>
<feature type="region of interest" description="Disordered" evidence="6">
    <location>
        <begin position="533"/>
        <end position="588"/>
    </location>
</feature>
<dbReference type="Proteomes" id="UP001381693">
    <property type="component" value="Unassembled WGS sequence"/>
</dbReference>
<dbReference type="GO" id="GO:0032045">
    <property type="term" value="C:guanyl-nucleotide exchange factor complex"/>
    <property type="evidence" value="ECO:0007669"/>
    <property type="project" value="TreeGrafter"/>
</dbReference>
<dbReference type="GO" id="GO:0005085">
    <property type="term" value="F:guanyl-nucleotide exchange factor activity"/>
    <property type="evidence" value="ECO:0007669"/>
    <property type="project" value="UniProtKB-KW"/>
</dbReference>
<comment type="subcellular location">
    <subcellularLocation>
        <location evidence="1">Cytoplasm</location>
    </subcellularLocation>
</comment>
<evidence type="ECO:0000313" key="9">
    <source>
        <dbReference type="Proteomes" id="UP001381693"/>
    </source>
</evidence>
<evidence type="ECO:0000256" key="4">
    <source>
        <dbReference type="ARBA" id="ARBA00023006"/>
    </source>
</evidence>
<feature type="compositionally biased region" description="Polar residues" evidence="6">
    <location>
        <begin position="558"/>
        <end position="571"/>
    </location>
</feature>
<comment type="similarity">
    <text evidence="5">Belongs to the SMCR8 family.</text>
</comment>
<dbReference type="GO" id="GO:0005096">
    <property type="term" value="F:GTPase activator activity"/>
    <property type="evidence" value="ECO:0007669"/>
    <property type="project" value="InterPro"/>
</dbReference>
<dbReference type="PROSITE" id="PS51834">
    <property type="entry name" value="DENN_FLCN_SMCR8"/>
    <property type="match status" value="1"/>
</dbReference>
<evidence type="ECO:0000256" key="3">
    <source>
        <dbReference type="ARBA" id="ARBA00022658"/>
    </source>
</evidence>
<comment type="caution">
    <text evidence="8">The sequence shown here is derived from an EMBL/GenBank/DDBJ whole genome shotgun (WGS) entry which is preliminary data.</text>
</comment>
<dbReference type="AlphaFoldDB" id="A0AAN8WCC4"/>
<feature type="compositionally biased region" description="Low complexity" evidence="6">
    <location>
        <begin position="572"/>
        <end position="586"/>
    </location>
</feature>
<feature type="non-terminal residue" evidence="8">
    <location>
        <position position="825"/>
    </location>
</feature>
<reference evidence="8 9" key="1">
    <citation type="submission" date="2023-11" db="EMBL/GenBank/DDBJ databases">
        <title>Halocaridina rubra genome assembly.</title>
        <authorList>
            <person name="Smith C."/>
        </authorList>
    </citation>
    <scope>NUCLEOTIDE SEQUENCE [LARGE SCALE GENOMIC DNA]</scope>
    <source>
        <strain evidence="8">EP-1</strain>
        <tissue evidence="8">Whole</tissue>
    </source>
</reference>
<evidence type="ECO:0000256" key="1">
    <source>
        <dbReference type="ARBA" id="ARBA00004496"/>
    </source>
</evidence>
<keyword evidence="4" id="KW-0072">Autophagy</keyword>
<keyword evidence="9" id="KW-1185">Reference proteome</keyword>
<keyword evidence="2" id="KW-0963">Cytoplasm</keyword>
<dbReference type="InterPro" id="IPR037520">
    <property type="entry name" value="Folliculin/SMCR8_longin"/>
</dbReference>
<name>A0AAN8WCC4_HALRR</name>
<dbReference type="EMBL" id="JAXCGZ010021937">
    <property type="protein sequence ID" value="KAK7040806.1"/>
    <property type="molecule type" value="Genomic_DNA"/>
</dbReference>
<dbReference type="PANTHER" id="PTHR31334:SF1">
    <property type="entry name" value="GUANINE NUCLEOTIDE EXCHANGE PROTEIN SMCR8"/>
    <property type="match status" value="1"/>
</dbReference>
<feature type="domain" description="UDENN FLCN/SMCR8-type" evidence="7">
    <location>
        <begin position="41"/>
        <end position="823"/>
    </location>
</feature>
<keyword evidence="3" id="KW-0344">Guanine-nucleotide releasing factor</keyword>
<evidence type="ECO:0000259" key="7">
    <source>
        <dbReference type="PROSITE" id="PS51834"/>
    </source>
</evidence>
<dbReference type="GO" id="GO:0006914">
    <property type="term" value="P:autophagy"/>
    <property type="evidence" value="ECO:0007669"/>
    <property type="project" value="UniProtKB-KW"/>
</dbReference>
<protein>
    <recommendedName>
        <fullName evidence="7">UDENN FLCN/SMCR8-type domain-containing protein</fullName>
    </recommendedName>
</protein>
<evidence type="ECO:0000256" key="2">
    <source>
        <dbReference type="ARBA" id="ARBA00022490"/>
    </source>
</evidence>
<feature type="compositionally biased region" description="Low complexity" evidence="6">
    <location>
        <begin position="254"/>
        <end position="263"/>
    </location>
</feature>
<dbReference type="GO" id="GO:0005737">
    <property type="term" value="C:cytoplasm"/>
    <property type="evidence" value="ECO:0007669"/>
    <property type="project" value="UniProtKB-SubCell"/>
</dbReference>
<evidence type="ECO:0000256" key="5">
    <source>
        <dbReference type="ARBA" id="ARBA00038137"/>
    </source>
</evidence>
<evidence type="ECO:0000313" key="8">
    <source>
        <dbReference type="EMBL" id="KAK7040806.1"/>
    </source>
</evidence>
<proteinExistence type="inferred from homology"/>